<dbReference type="GO" id="GO:0006508">
    <property type="term" value="P:proteolysis"/>
    <property type="evidence" value="ECO:0007669"/>
    <property type="project" value="UniProtKB-KW"/>
</dbReference>
<dbReference type="Pfam" id="PF08246">
    <property type="entry name" value="Inhibitor_I29"/>
    <property type="match status" value="1"/>
</dbReference>
<evidence type="ECO:0000256" key="7">
    <source>
        <dbReference type="ARBA" id="ARBA00023180"/>
    </source>
</evidence>
<dbReference type="InterPro" id="IPR000668">
    <property type="entry name" value="Peptidase_C1A_C"/>
</dbReference>
<dbReference type="InterPro" id="IPR013128">
    <property type="entry name" value="Peptidase_C1A"/>
</dbReference>
<proteinExistence type="inferred from homology"/>
<dbReference type="InterPro" id="IPR000169">
    <property type="entry name" value="Pept_cys_AS"/>
</dbReference>
<evidence type="ECO:0000313" key="11">
    <source>
        <dbReference type="Proteomes" id="UP000257109"/>
    </source>
</evidence>
<keyword evidence="3" id="KW-0732">Signal</keyword>
<evidence type="ECO:0000256" key="4">
    <source>
        <dbReference type="ARBA" id="ARBA00022801"/>
    </source>
</evidence>
<dbReference type="InterPro" id="IPR025661">
    <property type="entry name" value="Pept_asp_AS"/>
</dbReference>
<dbReference type="PROSITE" id="PS00139">
    <property type="entry name" value="THIOL_PROTEASE_CYS"/>
    <property type="match status" value="1"/>
</dbReference>
<dbReference type="InterPro" id="IPR039417">
    <property type="entry name" value="Peptidase_C1A_papain-like"/>
</dbReference>
<accession>A0A371EJF5</accession>
<keyword evidence="5" id="KW-0788">Thiol protease</keyword>
<dbReference type="SMART" id="SM00848">
    <property type="entry name" value="Inhibitor_I29"/>
    <property type="match status" value="1"/>
</dbReference>
<name>A0A371EJF5_MUCPR</name>
<dbReference type="STRING" id="157652.A0A371EJF5"/>
<dbReference type="Gene3D" id="3.90.70.10">
    <property type="entry name" value="Cysteine proteinases"/>
    <property type="match status" value="1"/>
</dbReference>
<evidence type="ECO:0000256" key="2">
    <source>
        <dbReference type="ARBA" id="ARBA00022670"/>
    </source>
</evidence>
<reference evidence="10" key="1">
    <citation type="submission" date="2018-05" db="EMBL/GenBank/DDBJ databases">
        <title>Draft genome of Mucuna pruriens seed.</title>
        <authorList>
            <person name="Nnadi N.E."/>
            <person name="Vos R."/>
            <person name="Hasami M.H."/>
            <person name="Devisetty U.K."/>
            <person name="Aguiy J.C."/>
        </authorList>
    </citation>
    <scope>NUCLEOTIDE SEQUENCE [LARGE SCALE GENOMIC DNA]</scope>
    <source>
        <strain evidence="10">JCA_2017</strain>
    </source>
</reference>
<dbReference type="GO" id="GO:0008234">
    <property type="term" value="F:cysteine-type peptidase activity"/>
    <property type="evidence" value="ECO:0007669"/>
    <property type="project" value="UniProtKB-KW"/>
</dbReference>
<keyword evidence="11" id="KW-1185">Reference proteome</keyword>
<protein>
    <submittedName>
        <fullName evidence="10">Senescence-specific cysteine protease SAG39</fullName>
    </submittedName>
</protein>
<keyword evidence="6" id="KW-1015">Disulfide bond</keyword>
<keyword evidence="7" id="KW-0325">Glycoprotein</keyword>
<evidence type="ECO:0000256" key="6">
    <source>
        <dbReference type="ARBA" id="ARBA00023157"/>
    </source>
</evidence>
<dbReference type="Proteomes" id="UP000257109">
    <property type="component" value="Unassembled WGS sequence"/>
</dbReference>
<feature type="domain" description="Peptidase C1A papain C-terminal" evidence="8">
    <location>
        <begin position="122"/>
        <end position="335"/>
    </location>
</feature>
<organism evidence="10 11">
    <name type="scientific">Mucuna pruriens</name>
    <name type="common">Velvet bean</name>
    <name type="synonym">Dolichos pruriens</name>
    <dbReference type="NCBI Taxonomy" id="157652"/>
    <lineage>
        <taxon>Eukaryota</taxon>
        <taxon>Viridiplantae</taxon>
        <taxon>Streptophyta</taxon>
        <taxon>Embryophyta</taxon>
        <taxon>Tracheophyta</taxon>
        <taxon>Spermatophyta</taxon>
        <taxon>Magnoliopsida</taxon>
        <taxon>eudicotyledons</taxon>
        <taxon>Gunneridae</taxon>
        <taxon>Pentapetalae</taxon>
        <taxon>rosids</taxon>
        <taxon>fabids</taxon>
        <taxon>Fabales</taxon>
        <taxon>Fabaceae</taxon>
        <taxon>Papilionoideae</taxon>
        <taxon>50 kb inversion clade</taxon>
        <taxon>NPAAA clade</taxon>
        <taxon>indigoferoid/millettioid clade</taxon>
        <taxon>Phaseoleae</taxon>
        <taxon>Mucuna</taxon>
    </lineage>
</organism>
<dbReference type="OrthoDB" id="1572535at2759"/>
<dbReference type="PANTHER" id="PTHR12411">
    <property type="entry name" value="CYSTEINE PROTEASE FAMILY C1-RELATED"/>
    <property type="match status" value="1"/>
</dbReference>
<dbReference type="FunFam" id="3.90.70.10:FF:000067">
    <property type="entry name" value="Senescence-specific cysteine protease"/>
    <property type="match status" value="1"/>
</dbReference>
<evidence type="ECO:0000259" key="8">
    <source>
        <dbReference type="SMART" id="SM00645"/>
    </source>
</evidence>
<feature type="non-terminal residue" evidence="10">
    <location>
        <position position="1"/>
    </location>
</feature>
<evidence type="ECO:0000256" key="3">
    <source>
        <dbReference type="ARBA" id="ARBA00022729"/>
    </source>
</evidence>
<keyword evidence="2 10" id="KW-0645">Protease</keyword>
<keyword evidence="4" id="KW-0378">Hydrolase</keyword>
<gene>
    <name evidence="10" type="ORF">CR513_55130</name>
</gene>
<dbReference type="AlphaFoldDB" id="A0A371EJF5"/>
<dbReference type="InterPro" id="IPR025660">
    <property type="entry name" value="Pept_his_AS"/>
</dbReference>
<evidence type="ECO:0000256" key="5">
    <source>
        <dbReference type="ARBA" id="ARBA00022807"/>
    </source>
</evidence>
<comment type="similarity">
    <text evidence="1">Belongs to the peptidase C1 family.</text>
</comment>
<dbReference type="EMBL" id="QJKJ01013577">
    <property type="protein sequence ID" value="RDX66134.1"/>
    <property type="molecule type" value="Genomic_DNA"/>
</dbReference>
<comment type="caution">
    <text evidence="10">The sequence shown here is derived from an EMBL/GenBank/DDBJ whole genome shotgun (WGS) entry which is preliminary data.</text>
</comment>
<dbReference type="CDD" id="cd02248">
    <property type="entry name" value="Peptidase_C1A"/>
    <property type="match status" value="1"/>
</dbReference>
<dbReference type="InterPro" id="IPR013201">
    <property type="entry name" value="Prot_inhib_I29"/>
</dbReference>
<dbReference type="SMART" id="SM00645">
    <property type="entry name" value="Pept_C1"/>
    <property type="match status" value="1"/>
</dbReference>
<dbReference type="InterPro" id="IPR038765">
    <property type="entry name" value="Papain-like_cys_pep_sf"/>
</dbReference>
<feature type="domain" description="Cathepsin propeptide inhibitor" evidence="9">
    <location>
        <begin position="39"/>
        <end position="96"/>
    </location>
</feature>
<dbReference type="PRINTS" id="PR00705">
    <property type="entry name" value="PAPAIN"/>
</dbReference>
<evidence type="ECO:0000256" key="1">
    <source>
        <dbReference type="ARBA" id="ARBA00008455"/>
    </source>
</evidence>
<sequence length="336" mass="37057">MAIAFEMKHLTFAVIVILWTCAYPAMSRTLYESSVEKAHEQWMSQYGRIYADDAEKEKRLKVFKENLEYIEKFNNAENKRYKLGLNKFSDLTEQEFIASHTGLKITSPKNSSIVTPLSLKDTPTSLDWRENGAVTDIKNQGTCGCCWAFSTVAAIEGIVQIKTNKLMSLSEQQLLDCNNDNNGCGGGSMDRAFNYVIGNQGIATESDYPYQGVAGTCESEMVQAAAQISSFKDVVANSEEQLLQAVTNQPVSVAISTNQNFHAYAGGIFEGPCGSDLNHAVTAIGYGTSEDGTKYWLIKNSWGQSWGENGYMRLLRDSDQPEGLCGLAMHASYPTI</sequence>
<dbReference type="Pfam" id="PF00112">
    <property type="entry name" value="Peptidase_C1"/>
    <property type="match status" value="1"/>
</dbReference>
<dbReference type="SUPFAM" id="SSF54001">
    <property type="entry name" value="Cysteine proteinases"/>
    <property type="match status" value="1"/>
</dbReference>
<evidence type="ECO:0000259" key="9">
    <source>
        <dbReference type="SMART" id="SM00848"/>
    </source>
</evidence>
<dbReference type="PROSITE" id="PS00640">
    <property type="entry name" value="THIOL_PROTEASE_ASN"/>
    <property type="match status" value="1"/>
</dbReference>
<dbReference type="PROSITE" id="PS00639">
    <property type="entry name" value="THIOL_PROTEASE_HIS"/>
    <property type="match status" value="1"/>
</dbReference>
<evidence type="ECO:0000313" key="10">
    <source>
        <dbReference type="EMBL" id="RDX66134.1"/>
    </source>
</evidence>